<proteinExistence type="predicted"/>
<dbReference type="AlphaFoldDB" id="A0AAD5VZ49"/>
<evidence type="ECO:0000256" key="1">
    <source>
        <dbReference type="SAM" id="MobiDB-lite"/>
    </source>
</evidence>
<dbReference type="EMBL" id="JANIEX010000077">
    <property type="protein sequence ID" value="KAJ3574176.1"/>
    <property type="molecule type" value="Genomic_DNA"/>
</dbReference>
<accession>A0AAD5VZ49</accession>
<evidence type="ECO:0000313" key="3">
    <source>
        <dbReference type="Proteomes" id="UP001213000"/>
    </source>
</evidence>
<comment type="caution">
    <text evidence="2">The sequence shown here is derived from an EMBL/GenBank/DDBJ whole genome shotgun (WGS) entry which is preliminary data.</text>
</comment>
<reference evidence="2" key="1">
    <citation type="submission" date="2022-07" db="EMBL/GenBank/DDBJ databases">
        <title>Genome Sequence of Leucocoprinus birnbaumii.</title>
        <authorList>
            <person name="Buettner E."/>
        </authorList>
    </citation>
    <scope>NUCLEOTIDE SEQUENCE</scope>
    <source>
        <strain evidence="2">VT141</strain>
    </source>
</reference>
<sequence length="293" mass="32380">MAGAEDLWKTRKRRRRAVDPSIGYYVYNECAFENKKAEDAILTGYPQETAPMVTVGDDTASPLALTSAPSTLARAEHPGGIMTVERFLRRGVDSTLISPSIDHLQLRSRPVVRSGSPAPESSSGSSSPQLSDSPELKSNTRKRRKPKRPFEKRLYEAAIASGVDPVKNLVQPQDTPASRVPLTFRPLSPPQPRRSRGTIVTPRGQDNPFRHLRLSRPHDSRPKLPLARFQSFLPDLSQLGCSAATNRNVKQARATTRKDVLGENTVTSSPLLFVPLSQAEDSYAAMFNGRKRE</sequence>
<protein>
    <submittedName>
        <fullName evidence="2">Uncharacterized protein</fullName>
    </submittedName>
</protein>
<feature type="region of interest" description="Disordered" evidence="1">
    <location>
        <begin position="166"/>
        <end position="222"/>
    </location>
</feature>
<feature type="region of interest" description="Disordered" evidence="1">
    <location>
        <begin position="107"/>
        <end position="151"/>
    </location>
</feature>
<keyword evidence="3" id="KW-1185">Reference proteome</keyword>
<organism evidence="2 3">
    <name type="scientific">Leucocoprinus birnbaumii</name>
    <dbReference type="NCBI Taxonomy" id="56174"/>
    <lineage>
        <taxon>Eukaryota</taxon>
        <taxon>Fungi</taxon>
        <taxon>Dikarya</taxon>
        <taxon>Basidiomycota</taxon>
        <taxon>Agaricomycotina</taxon>
        <taxon>Agaricomycetes</taxon>
        <taxon>Agaricomycetidae</taxon>
        <taxon>Agaricales</taxon>
        <taxon>Agaricineae</taxon>
        <taxon>Agaricaceae</taxon>
        <taxon>Leucocoprinus</taxon>
    </lineage>
</organism>
<dbReference type="Proteomes" id="UP001213000">
    <property type="component" value="Unassembled WGS sequence"/>
</dbReference>
<feature type="compositionally biased region" description="Low complexity" evidence="1">
    <location>
        <begin position="114"/>
        <end position="133"/>
    </location>
</feature>
<evidence type="ECO:0000313" key="2">
    <source>
        <dbReference type="EMBL" id="KAJ3574176.1"/>
    </source>
</evidence>
<gene>
    <name evidence="2" type="ORF">NP233_g1933</name>
</gene>
<name>A0AAD5VZ49_9AGAR</name>